<sequence length="404" mass="46707">MRIKGLLKASHQVRDQLKIGIPINEVPQFKQYVKDSIKVTEQICAKAKTSPNQLPLPSRKAYKFLKSVDLKNLPIIQQCSTLQSQKRISIRQIRPQHQRLQRQIAEVANGSGLNSKQGQDLVQQLQHTAQDIEVLCNRQVATPANLTGQSRQIYCWIKFLLSDDNLQSHLNAVQTFYQLLQLGLEQKKPSDNTNWQQLKDPKNLSIEFAHISALYRCKLGTEQGSIKVNEGFILADELILEALVNSILNGKTPKTTSVFYEYSLSEEFAELLMEMELLVEDLNETAQGSTYNLEEVYQKVNQAYFDGTLDKPKLCWSRTYSKRKFGHYEPSRDQVVISLNLDTKKVPRYVVEFVMYHELLHKVHGHRTQNGRQMAHTPEFRRDERLFQKYLQAEEHLQRLARAS</sequence>
<dbReference type="Proteomes" id="UP000000268">
    <property type="component" value="Plasmid pREB6"/>
</dbReference>
<protein>
    <recommendedName>
        <fullName evidence="1">SprT-like domain-containing protein</fullName>
    </recommendedName>
</protein>
<dbReference type="EMBL" id="CP000843">
    <property type="protein sequence ID" value="ABW33077.1"/>
    <property type="molecule type" value="Genomic_DNA"/>
</dbReference>
<keyword evidence="3" id="KW-1185">Reference proteome</keyword>
<organism evidence="2 3">
    <name type="scientific">Acaryochloris marina (strain MBIC 11017)</name>
    <dbReference type="NCBI Taxonomy" id="329726"/>
    <lineage>
        <taxon>Bacteria</taxon>
        <taxon>Bacillati</taxon>
        <taxon>Cyanobacteriota</taxon>
        <taxon>Cyanophyceae</taxon>
        <taxon>Acaryochloridales</taxon>
        <taxon>Acaryochloridaceae</taxon>
        <taxon>Acaryochloris</taxon>
    </lineage>
</organism>
<gene>
    <name evidence="2" type="ordered locus">AM1_F0107</name>
</gene>
<feature type="domain" description="SprT-like" evidence="1">
    <location>
        <begin position="293"/>
        <end position="382"/>
    </location>
</feature>
<evidence type="ECO:0000259" key="1">
    <source>
        <dbReference type="Pfam" id="PF10263"/>
    </source>
</evidence>
<dbReference type="HOGENOM" id="CLU_058616_0_0_3"/>
<evidence type="ECO:0000313" key="2">
    <source>
        <dbReference type="EMBL" id="ABW33077.1"/>
    </source>
</evidence>
<geneLocation type="plasmid" evidence="2 3">
    <name>pREB6</name>
</geneLocation>
<dbReference type="AlphaFoldDB" id="A8ZQ88"/>
<dbReference type="KEGG" id="amr:AM1_F0107"/>
<accession>A8ZQ88</accession>
<dbReference type="Gene3D" id="3.30.2010.10">
    <property type="entry name" value="Metalloproteases ('zincins'), catalytic domain"/>
    <property type="match status" value="1"/>
</dbReference>
<keyword evidence="2" id="KW-0614">Plasmid</keyword>
<reference evidence="2 3" key="1">
    <citation type="journal article" date="2008" name="Proc. Natl. Acad. Sci. U.S.A.">
        <title>Niche adaptation and genome expansion in the chlorophyll d-producing cyanobacterium Acaryochloris marina.</title>
        <authorList>
            <person name="Swingley W.D."/>
            <person name="Chen M."/>
            <person name="Cheung P.C."/>
            <person name="Conrad A.L."/>
            <person name="Dejesa L.C."/>
            <person name="Hao J."/>
            <person name="Honchak B.M."/>
            <person name="Karbach L.E."/>
            <person name="Kurdoglu A."/>
            <person name="Lahiri S."/>
            <person name="Mastrian S.D."/>
            <person name="Miyashita H."/>
            <person name="Page L."/>
            <person name="Ramakrishna P."/>
            <person name="Satoh S."/>
            <person name="Sattley W.M."/>
            <person name="Shimada Y."/>
            <person name="Taylor H.L."/>
            <person name="Tomo T."/>
            <person name="Tsuchiya T."/>
            <person name="Wang Z.T."/>
            <person name="Raymond J."/>
            <person name="Mimuro M."/>
            <person name="Blankenship R.E."/>
            <person name="Touchman J.W."/>
        </authorList>
    </citation>
    <scope>NUCLEOTIDE SEQUENCE [LARGE SCALE GENOMIC DNA]</scope>
    <source>
        <strain evidence="3">MBIC 11017</strain>
        <plasmid evidence="3">Plasmid pREB6</plasmid>
    </source>
</reference>
<dbReference type="InterPro" id="IPR006640">
    <property type="entry name" value="SprT-like_domain"/>
</dbReference>
<name>A8ZQ88_ACAM1</name>
<dbReference type="RefSeq" id="WP_012168170.1">
    <property type="nucleotide sequence ID" value="NC_009931.1"/>
</dbReference>
<proteinExistence type="predicted"/>
<evidence type="ECO:0000313" key="3">
    <source>
        <dbReference type="Proteomes" id="UP000000268"/>
    </source>
</evidence>
<dbReference type="Pfam" id="PF10263">
    <property type="entry name" value="SprT-like"/>
    <property type="match status" value="1"/>
</dbReference>
<dbReference type="OrthoDB" id="581162at2"/>